<sequence>MSAVVEVWVSELVRLKEKVKKVRKPLLSKNRDKEEEVEDGRIKAKEDSKLGHVHGDTTTISETTVFLLMDRFAPL</sequence>
<reference evidence="1 2" key="1">
    <citation type="journal article" date="2020" name="Nat. Commun.">
        <title>Genome of Tripterygium wilfordii and identification of cytochrome P450 involved in triptolide biosynthesis.</title>
        <authorList>
            <person name="Tu L."/>
            <person name="Su P."/>
            <person name="Zhang Z."/>
            <person name="Gao L."/>
            <person name="Wang J."/>
            <person name="Hu T."/>
            <person name="Zhou J."/>
            <person name="Zhang Y."/>
            <person name="Zhao Y."/>
            <person name="Liu Y."/>
            <person name="Song Y."/>
            <person name="Tong Y."/>
            <person name="Lu Y."/>
            <person name="Yang J."/>
            <person name="Xu C."/>
            <person name="Jia M."/>
            <person name="Peters R.J."/>
            <person name="Huang L."/>
            <person name="Gao W."/>
        </authorList>
    </citation>
    <scope>NUCLEOTIDE SEQUENCE [LARGE SCALE GENOMIC DNA]</scope>
    <source>
        <strain evidence="2">cv. XIE 37</strain>
        <tissue evidence="1">Leaf</tissue>
    </source>
</reference>
<dbReference type="InParanoid" id="A0A7J7BZF6"/>
<dbReference type="EMBL" id="JAAARO010000022">
    <property type="protein sequence ID" value="KAF5727228.1"/>
    <property type="molecule type" value="Genomic_DNA"/>
</dbReference>
<keyword evidence="2" id="KW-1185">Reference proteome</keyword>
<dbReference type="AlphaFoldDB" id="A0A7J7BZF6"/>
<dbReference type="PANTHER" id="PTHR36346:SF2">
    <property type="entry name" value="EXPRESSED PROTEIN"/>
    <property type="match status" value="1"/>
</dbReference>
<dbReference type="Proteomes" id="UP000593562">
    <property type="component" value="Unassembled WGS sequence"/>
</dbReference>
<comment type="caution">
    <text evidence="1">The sequence shown here is derived from an EMBL/GenBank/DDBJ whole genome shotgun (WGS) entry which is preliminary data.</text>
</comment>
<accession>A0A7J7BZF6</accession>
<gene>
    <name evidence="1" type="ORF">HS088_TW22G00917</name>
</gene>
<evidence type="ECO:0000313" key="1">
    <source>
        <dbReference type="EMBL" id="KAF5727228.1"/>
    </source>
</evidence>
<dbReference type="FunCoup" id="A0A7J7BZF6">
    <property type="interactions" value="30"/>
</dbReference>
<dbReference type="PANTHER" id="PTHR36346">
    <property type="entry name" value="EXPRESSED PROTEIN"/>
    <property type="match status" value="1"/>
</dbReference>
<evidence type="ECO:0000313" key="2">
    <source>
        <dbReference type="Proteomes" id="UP000593562"/>
    </source>
</evidence>
<organism evidence="1 2">
    <name type="scientific">Tripterygium wilfordii</name>
    <name type="common">Thunder God vine</name>
    <dbReference type="NCBI Taxonomy" id="458696"/>
    <lineage>
        <taxon>Eukaryota</taxon>
        <taxon>Viridiplantae</taxon>
        <taxon>Streptophyta</taxon>
        <taxon>Embryophyta</taxon>
        <taxon>Tracheophyta</taxon>
        <taxon>Spermatophyta</taxon>
        <taxon>Magnoliopsida</taxon>
        <taxon>eudicotyledons</taxon>
        <taxon>Gunneridae</taxon>
        <taxon>Pentapetalae</taxon>
        <taxon>rosids</taxon>
        <taxon>fabids</taxon>
        <taxon>Celastrales</taxon>
        <taxon>Celastraceae</taxon>
        <taxon>Tripterygium</taxon>
    </lineage>
</organism>
<protein>
    <submittedName>
        <fullName evidence="1">Uncharacterized protein</fullName>
    </submittedName>
</protein>
<name>A0A7J7BZF6_TRIWF</name>
<proteinExistence type="predicted"/>